<dbReference type="NCBIfam" id="TIGR03604">
    <property type="entry name" value="TOMM_cyclo_SagD"/>
    <property type="match status" value="1"/>
</dbReference>
<dbReference type="Gene3D" id="3.30.40.250">
    <property type="match status" value="1"/>
</dbReference>
<comment type="caution">
    <text evidence="3">The sequence shown here is derived from an EMBL/GenBank/DDBJ whole genome shotgun (WGS) entry which is preliminary data.</text>
</comment>
<gene>
    <name evidence="3" type="ORF">DTL70_23990</name>
</gene>
<dbReference type="RefSeq" id="WP_114024031.1">
    <property type="nucleotide sequence ID" value="NZ_QOIN01000048.1"/>
</dbReference>
<sequence length="753" mass="81008">MTATTGEAGLVEFKSHLGCTVVPGEAAYLVSHSGTTALRGPQAEILAPLLDGTRTPDGVARDAAASLTAAEVSDALRVLGDAGLLRYRTPAGRTPCDRATEAYWDLAGLDGARAVEETARASVRLVALPGVSSDTVREACRATGLRVTDSTREAALGLVLCDDYLAPGLSTVDAEHRAARRPWLLARLGGPEPWIGPFFRPDDGPCWSCLAARLRGHRQAEPTVRGAGHLCRPEAALSAGSALAVQTAVLEAVKWTAGYRGAEQDAVRTLDLLGLRVGTHPVSRRPQCAVCGDPQLVGARGWHPPRLRSTPRAEAGPSGGHRALTAERMLERYEHLADPVTGVVARPRRAPGAPDFAQVYVSGRNLAMAAAGSASGVRALSGGKGLTSAEARAGALGEAVERYSGTRHGDEPAVRDSLRGLGEAALHPNAVQLYHDRQFRDRAAWNAGRSPFAWVPERFDPSAPVDWTPLWSLATGTHRLLPSSMLYFSAPAGARGEPLADSNGNAAGSSFEDAALQGLLELVERDAVALWWYNRTRQPAVDLDAFAEPYLERLRHGYRRVSREIWALDLTSDLGLPVVAALSRRTDKPSQDIVFGFGAHFDPRIALRRALTEMGQLLPAVGDARRDGTGYRVEHPQALQWWRHETVTSQPYLLPAAEQEPRTPHLWDHTPTTDLRDAITTATALLTARGMDVLVLDQTRPDLGLPVAKVVVPGLRHFWARYAPGRLYDVPVALGRLAEPTPYARLNPVPLFV</sequence>
<dbReference type="NCBIfam" id="TIGR00702">
    <property type="entry name" value="YcaO-type kinase domain"/>
    <property type="match status" value="1"/>
</dbReference>
<dbReference type="EMBL" id="QOIN01000048">
    <property type="protein sequence ID" value="RCG19776.1"/>
    <property type="molecule type" value="Genomic_DNA"/>
</dbReference>
<dbReference type="InterPro" id="IPR027624">
    <property type="entry name" value="TOMM_cyclo_SagD"/>
</dbReference>
<dbReference type="InterPro" id="IPR035985">
    <property type="entry name" value="Ubiquitin-activating_enz"/>
</dbReference>
<dbReference type="AlphaFoldDB" id="A0A367ENV1"/>
<feature type="domain" description="YcaO" evidence="2">
    <location>
        <begin position="383"/>
        <end position="753"/>
    </location>
</feature>
<proteinExistence type="predicted"/>
<dbReference type="Proteomes" id="UP000252914">
    <property type="component" value="Unassembled WGS sequence"/>
</dbReference>
<dbReference type="InterPro" id="IPR003776">
    <property type="entry name" value="YcaO-like_dom"/>
</dbReference>
<evidence type="ECO:0000259" key="2">
    <source>
        <dbReference type="PROSITE" id="PS51664"/>
    </source>
</evidence>
<evidence type="ECO:0000313" key="3">
    <source>
        <dbReference type="EMBL" id="RCG19776.1"/>
    </source>
</evidence>
<accession>A0A367ENV1</accession>
<protein>
    <recommendedName>
        <fullName evidence="2">YcaO domain-containing protein</fullName>
    </recommendedName>
</protein>
<keyword evidence="4" id="KW-1185">Reference proteome</keyword>
<evidence type="ECO:0000313" key="4">
    <source>
        <dbReference type="Proteomes" id="UP000252914"/>
    </source>
</evidence>
<dbReference type="GO" id="GO:0008641">
    <property type="term" value="F:ubiquitin-like modifier activating enzyme activity"/>
    <property type="evidence" value="ECO:0007669"/>
    <property type="project" value="InterPro"/>
</dbReference>
<name>A0A367ENV1_9ACTN</name>
<dbReference type="InterPro" id="IPR022291">
    <property type="entry name" value="Bacteriocin_synth_cyclodeHase"/>
</dbReference>
<dbReference type="Pfam" id="PF02624">
    <property type="entry name" value="YcaO"/>
    <property type="match status" value="1"/>
</dbReference>
<feature type="region of interest" description="Disordered" evidence="1">
    <location>
        <begin position="301"/>
        <end position="320"/>
    </location>
</feature>
<reference evidence="3 4" key="1">
    <citation type="submission" date="2018-06" db="EMBL/GenBank/DDBJ databases">
        <title>Streptomyces reniochalinae sp. nov. and Streptomyces diacarnus sp. nov. from marine sponges.</title>
        <authorList>
            <person name="Li L."/>
        </authorList>
    </citation>
    <scope>NUCLEOTIDE SEQUENCE [LARGE SCALE GENOMIC DNA]</scope>
    <source>
        <strain evidence="3 4">LHW51701</strain>
    </source>
</reference>
<dbReference type="NCBIfam" id="TIGR03882">
    <property type="entry name" value="cyclo_dehyd_2"/>
    <property type="match status" value="1"/>
</dbReference>
<dbReference type="Gene3D" id="3.40.50.720">
    <property type="entry name" value="NAD(P)-binding Rossmann-like Domain"/>
    <property type="match status" value="1"/>
</dbReference>
<dbReference type="PROSITE" id="PS51664">
    <property type="entry name" value="YCAO"/>
    <property type="match status" value="1"/>
</dbReference>
<dbReference type="Gene3D" id="3.30.1330.230">
    <property type="match status" value="1"/>
</dbReference>
<organism evidence="3 4">
    <name type="scientific">Streptomyces diacarni</name>
    <dbReference type="NCBI Taxonomy" id="2800381"/>
    <lineage>
        <taxon>Bacteria</taxon>
        <taxon>Bacillati</taxon>
        <taxon>Actinomycetota</taxon>
        <taxon>Actinomycetes</taxon>
        <taxon>Kitasatosporales</taxon>
        <taxon>Streptomycetaceae</taxon>
        <taxon>Streptomyces</taxon>
    </lineage>
</organism>
<dbReference type="SUPFAM" id="SSF69572">
    <property type="entry name" value="Activating enzymes of the ubiquitin-like proteins"/>
    <property type="match status" value="1"/>
</dbReference>
<dbReference type="Gene3D" id="3.90.930.60">
    <property type="match status" value="1"/>
</dbReference>
<dbReference type="Gene3D" id="3.30.160.660">
    <property type="match status" value="1"/>
</dbReference>
<dbReference type="PANTHER" id="PTHR37809:SF1">
    <property type="entry name" value="RIBOSOMAL PROTEIN S12 METHYLTHIOTRANSFERASE ACCESSORY FACTOR YCAO"/>
    <property type="match status" value="1"/>
</dbReference>
<dbReference type="PANTHER" id="PTHR37809">
    <property type="entry name" value="RIBOSOMAL PROTEIN S12 METHYLTHIOTRANSFERASE ACCESSORY FACTOR YCAO"/>
    <property type="match status" value="1"/>
</dbReference>
<evidence type="ECO:0000256" key="1">
    <source>
        <dbReference type="SAM" id="MobiDB-lite"/>
    </source>
</evidence>